<dbReference type="EMBL" id="MU277191">
    <property type="protein sequence ID" value="KAI0067150.1"/>
    <property type="molecule type" value="Genomic_DNA"/>
</dbReference>
<evidence type="ECO:0000313" key="2">
    <source>
        <dbReference type="Proteomes" id="UP000814140"/>
    </source>
</evidence>
<reference evidence="1" key="2">
    <citation type="journal article" date="2022" name="New Phytol.">
        <title>Evolutionary transition to the ectomycorrhizal habit in the genomes of a hyperdiverse lineage of mushroom-forming fungi.</title>
        <authorList>
            <person name="Looney B."/>
            <person name="Miyauchi S."/>
            <person name="Morin E."/>
            <person name="Drula E."/>
            <person name="Courty P.E."/>
            <person name="Kohler A."/>
            <person name="Kuo A."/>
            <person name="LaButti K."/>
            <person name="Pangilinan J."/>
            <person name="Lipzen A."/>
            <person name="Riley R."/>
            <person name="Andreopoulos W."/>
            <person name="He G."/>
            <person name="Johnson J."/>
            <person name="Nolan M."/>
            <person name="Tritt A."/>
            <person name="Barry K.W."/>
            <person name="Grigoriev I.V."/>
            <person name="Nagy L.G."/>
            <person name="Hibbett D."/>
            <person name="Henrissat B."/>
            <person name="Matheny P.B."/>
            <person name="Labbe J."/>
            <person name="Martin F.M."/>
        </authorList>
    </citation>
    <scope>NUCLEOTIDE SEQUENCE</scope>
    <source>
        <strain evidence="1">HHB10654</strain>
    </source>
</reference>
<sequence length="167" mass="17818">MLTEARAICAECSIEDENSGDDAGMQYPRTSAQESLNTLSEADALCVELCQGSSSVVSKTKKVDMMKACSIHVYQGSTSNLHGTEARLRHKIEDGGDNEGIQYPRTSARKSLDTLTEAGANASRCVKVARQLLYATSMLNEGHGAASRPILAVSTCIGSLELQHAHS</sequence>
<keyword evidence="2" id="KW-1185">Reference proteome</keyword>
<evidence type="ECO:0000313" key="1">
    <source>
        <dbReference type="EMBL" id="KAI0067150.1"/>
    </source>
</evidence>
<protein>
    <submittedName>
        <fullName evidence="1">Uncharacterized protein</fullName>
    </submittedName>
</protein>
<organism evidence="1 2">
    <name type="scientific">Artomyces pyxidatus</name>
    <dbReference type="NCBI Taxonomy" id="48021"/>
    <lineage>
        <taxon>Eukaryota</taxon>
        <taxon>Fungi</taxon>
        <taxon>Dikarya</taxon>
        <taxon>Basidiomycota</taxon>
        <taxon>Agaricomycotina</taxon>
        <taxon>Agaricomycetes</taxon>
        <taxon>Russulales</taxon>
        <taxon>Auriscalpiaceae</taxon>
        <taxon>Artomyces</taxon>
    </lineage>
</organism>
<accession>A0ACB8TFK0</accession>
<proteinExistence type="predicted"/>
<comment type="caution">
    <text evidence="1">The sequence shown here is derived from an EMBL/GenBank/DDBJ whole genome shotgun (WGS) entry which is preliminary data.</text>
</comment>
<reference evidence="1" key="1">
    <citation type="submission" date="2021-03" db="EMBL/GenBank/DDBJ databases">
        <authorList>
            <consortium name="DOE Joint Genome Institute"/>
            <person name="Ahrendt S."/>
            <person name="Looney B.P."/>
            <person name="Miyauchi S."/>
            <person name="Morin E."/>
            <person name="Drula E."/>
            <person name="Courty P.E."/>
            <person name="Chicoki N."/>
            <person name="Fauchery L."/>
            <person name="Kohler A."/>
            <person name="Kuo A."/>
            <person name="Labutti K."/>
            <person name="Pangilinan J."/>
            <person name="Lipzen A."/>
            <person name="Riley R."/>
            <person name="Andreopoulos W."/>
            <person name="He G."/>
            <person name="Johnson J."/>
            <person name="Barry K.W."/>
            <person name="Grigoriev I.V."/>
            <person name="Nagy L."/>
            <person name="Hibbett D."/>
            <person name="Henrissat B."/>
            <person name="Matheny P.B."/>
            <person name="Labbe J."/>
            <person name="Martin F."/>
        </authorList>
    </citation>
    <scope>NUCLEOTIDE SEQUENCE</scope>
    <source>
        <strain evidence="1">HHB10654</strain>
    </source>
</reference>
<dbReference type="Proteomes" id="UP000814140">
    <property type="component" value="Unassembled WGS sequence"/>
</dbReference>
<name>A0ACB8TFK0_9AGAM</name>
<gene>
    <name evidence="1" type="ORF">BV25DRAFT_1835456</name>
</gene>